<comment type="caution">
    <text evidence="2">The sequence shown here is derived from an EMBL/GenBank/DDBJ whole genome shotgun (WGS) entry which is preliminary data.</text>
</comment>
<dbReference type="InterPro" id="IPR050860">
    <property type="entry name" value="FeoB_GTPase"/>
</dbReference>
<evidence type="ECO:0000313" key="2">
    <source>
        <dbReference type="EMBL" id="GMA41299.1"/>
    </source>
</evidence>
<feature type="domain" description="FeoB-type G" evidence="1">
    <location>
        <begin position="15"/>
        <end position="180"/>
    </location>
</feature>
<accession>A0ABQ6IUY7</accession>
<dbReference type="PRINTS" id="PR00326">
    <property type="entry name" value="GTP1OBG"/>
</dbReference>
<proteinExistence type="predicted"/>
<sequence length="235" mass="24567">MGAHHHGGAAALSGDLRVALVGSPNAGKTTLFNSLTGLRAKTGNYPGVTVAKYEGLCRVEGRDLVVEDLPGTYSLDPISPDEHVVTDVLDPAHHSDTPDALLVLLDATSLRRSLGLLAQVMQRGLPTAVVLSFTDELRRRGGSLDVEALQRALGIDVHVVVGGVEGVGELKAALPQARSWTSPPFPPPTEAAERTAWIESVLRTVRYTTPGSTNAPGASTPCCCTPCSARCCSSP</sequence>
<dbReference type="Gene3D" id="3.40.50.300">
    <property type="entry name" value="P-loop containing nucleotide triphosphate hydrolases"/>
    <property type="match status" value="1"/>
</dbReference>
<organism evidence="2 3">
    <name type="scientific">Mobilicoccus caccae</name>
    <dbReference type="NCBI Taxonomy" id="1859295"/>
    <lineage>
        <taxon>Bacteria</taxon>
        <taxon>Bacillati</taxon>
        <taxon>Actinomycetota</taxon>
        <taxon>Actinomycetes</taxon>
        <taxon>Micrococcales</taxon>
        <taxon>Dermatophilaceae</taxon>
        <taxon>Mobilicoccus</taxon>
    </lineage>
</organism>
<dbReference type="EMBL" id="BSUO01000001">
    <property type="protein sequence ID" value="GMA41299.1"/>
    <property type="molecule type" value="Genomic_DNA"/>
</dbReference>
<evidence type="ECO:0000313" key="3">
    <source>
        <dbReference type="Proteomes" id="UP001157126"/>
    </source>
</evidence>
<keyword evidence="3" id="KW-1185">Reference proteome</keyword>
<dbReference type="InterPro" id="IPR027417">
    <property type="entry name" value="P-loop_NTPase"/>
</dbReference>
<evidence type="ECO:0000259" key="1">
    <source>
        <dbReference type="PROSITE" id="PS51711"/>
    </source>
</evidence>
<dbReference type="RefSeq" id="WP_284304855.1">
    <property type="nucleotide sequence ID" value="NZ_BSUO01000001.1"/>
</dbReference>
<dbReference type="PROSITE" id="PS51711">
    <property type="entry name" value="G_FEOB"/>
    <property type="match status" value="1"/>
</dbReference>
<reference evidence="3" key="1">
    <citation type="journal article" date="2019" name="Int. J. Syst. Evol. Microbiol.">
        <title>The Global Catalogue of Microorganisms (GCM) 10K type strain sequencing project: providing services to taxonomists for standard genome sequencing and annotation.</title>
        <authorList>
            <consortium name="The Broad Institute Genomics Platform"/>
            <consortium name="The Broad Institute Genome Sequencing Center for Infectious Disease"/>
            <person name="Wu L."/>
            <person name="Ma J."/>
        </authorList>
    </citation>
    <scope>NUCLEOTIDE SEQUENCE [LARGE SCALE GENOMIC DNA]</scope>
    <source>
        <strain evidence="3">NBRC 113072</strain>
    </source>
</reference>
<dbReference type="InterPro" id="IPR006073">
    <property type="entry name" value="GTP-bd"/>
</dbReference>
<dbReference type="CDD" id="cd01879">
    <property type="entry name" value="FeoB"/>
    <property type="match status" value="1"/>
</dbReference>
<name>A0ABQ6IUY7_9MICO</name>
<dbReference type="PANTHER" id="PTHR43185">
    <property type="entry name" value="FERROUS IRON TRANSPORT PROTEIN B"/>
    <property type="match status" value="1"/>
</dbReference>
<protein>
    <recommendedName>
        <fullName evidence="1">FeoB-type G domain-containing protein</fullName>
    </recommendedName>
</protein>
<dbReference type="InterPro" id="IPR030389">
    <property type="entry name" value="G_FEOB_dom"/>
</dbReference>
<dbReference type="Proteomes" id="UP001157126">
    <property type="component" value="Unassembled WGS sequence"/>
</dbReference>
<dbReference type="SUPFAM" id="SSF52540">
    <property type="entry name" value="P-loop containing nucleoside triphosphate hydrolases"/>
    <property type="match status" value="1"/>
</dbReference>
<dbReference type="Pfam" id="PF02421">
    <property type="entry name" value="FeoB_N"/>
    <property type="match status" value="1"/>
</dbReference>
<gene>
    <name evidence="2" type="ORF">GCM10025883_33440</name>
</gene>
<dbReference type="PANTHER" id="PTHR43185:SF1">
    <property type="entry name" value="FE(2+) TRANSPORTER FEOB"/>
    <property type="match status" value="1"/>
</dbReference>